<dbReference type="SUPFAM" id="SSF55729">
    <property type="entry name" value="Acyl-CoA N-acyltransferases (Nat)"/>
    <property type="match status" value="1"/>
</dbReference>
<dbReference type="AlphaFoldDB" id="A0A9X8N472"/>
<accession>A0A9X8N472</accession>
<protein>
    <submittedName>
        <fullName evidence="1">Acetyltransferase (GNAT) family protein</fullName>
    </submittedName>
</protein>
<sequence length="195" mass="21302">MTAELRWHWAADLHDHSKDVAGMLAASVADEGILGYAAQPTEDQLIGFVDGLKELQAKGTGHVLIGEDAEGTVAMCVLKTRSMPNSRHIAEVEKAYLSPRVRGTTAVFQLARQVCLKAAELGTELLLIDVREGSKAHKVWARLGFTTYGVLDDYVRVDGQQHRGHYMRHEVADLTATVTGRLAELNERADSTPGI</sequence>
<reference evidence="2" key="1">
    <citation type="submission" date="2016-11" db="EMBL/GenBank/DDBJ databases">
        <authorList>
            <person name="Jaros S."/>
            <person name="Januszkiewicz K."/>
            <person name="Wedrychowicz H."/>
        </authorList>
    </citation>
    <scope>NUCLEOTIDE SEQUENCE [LARGE SCALE GENOMIC DNA]</scope>
    <source>
        <strain evidence="2">CGMCC 4.3555</strain>
    </source>
</reference>
<gene>
    <name evidence="1" type="ORF">SAMN05216268_11629</name>
</gene>
<dbReference type="EMBL" id="FRBK01000016">
    <property type="protein sequence ID" value="SHM90761.1"/>
    <property type="molecule type" value="Genomic_DNA"/>
</dbReference>
<proteinExistence type="predicted"/>
<dbReference type="Proteomes" id="UP000184388">
    <property type="component" value="Unassembled WGS sequence"/>
</dbReference>
<comment type="caution">
    <text evidence="1">The sequence shown here is derived from an EMBL/GenBank/DDBJ whole genome shotgun (WGS) entry which is preliminary data.</text>
</comment>
<dbReference type="Gene3D" id="3.40.630.30">
    <property type="match status" value="1"/>
</dbReference>
<evidence type="ECO:0000313" key="1">
    <source>
        <dbReference type="EMBL" id="SHM90761.1"/>
    </source>
</evidence>
<organism evidence="1 2">
    <name type="scientific">Streptomyces yunnanensis</name>
    <dbReference type="NCBI Taxonomy" id="156453"/>
    <lineage>
        <taxon>Bacteria</taxon>
        <taxon>Bacillati</taxon>
        <taxon>Actinomycetota</taxon>
        <taxon>Actinomycetes</taxon>
        <taxon>Kitasatosporales</taxon>
        <taxon>Streptomycetaceae</taxon>
        <taxon>Streptomyces</taxon>
    </lineage>
</organism>
<name>A0A9X8N472_9ACTN</name>
<evidence type="ECO:0000313" key="2">
    <source>
        <dbReference type="Proteomes" id="UP000184388"/>
    </source>
</evidence>
<dbReference type="InterPro" id="IPR016181">
    <property type="entry name" value="Acyl_CoA_acyltransferase"/>
</dbReference>